<accession>A0A2P2Q817</accession>
<evidence type="ECO:0000313" key="1">
    <source>
        <dbReference type="EMBL" id="MBX63135.1"/>
    </source>
</evidence>
<name>A0A2P2Q817_RHIMU</name>
<dbReference type="AlphaFoldDB" id="A0A2P2Q817"/>
<protein>
    <submittedName>
        <fullName evidence="1">Vesicle-associated membrane protein</fullName>
    </submittedName>
</protein>
<dbReference type="EMBL" id="GGEC01082651">
    <property type="protein sequence ID" value="MBX63135.1"/>
    <property type="molecule type" value="Transcribed_RNA"/>
</dbReference>
<sequence length="35" mass="3757">MSRSSPVLIPHEIGENGAVDCECKSVSLERKGEAK</sequence>
<proteinExistence type="predicted"/>
<reference evidence="1" key="1">
    <citation type="submission" date="2018-02" db="EMBL/GenBank/DDBJ databases">
        <title>Rhizophora mucronata_Transcriptome.</title>
        <authorList>
            <person name="Meera S.P."/>
            <person name="Sreeshan A."/>
            <person name="Augustine A."/>
        </authorList>
    </citation>
    <scope>NUCLEOTIDE SEQUENCE</scope>
    <source>
        <tissue evidence="1">Leaf</tissue>
    </source>
</reference>
<organism evidence="1">
    <name type="scientific">Rhizophora mucronata</name>
    <name type="common">Asiatic mangrove</name>
    <dbReference type="NCBI Taxonomy" id="61149"/>
    <lineage>
        <taxon>Eukaryota</taxon>
        <taxon>Viridiplantae</taxon>
        <taxon>Streptophyta</taxon>
        <taxon>Embryophyta</taxon>
        <taxon>Tracheophyta</taxon>
        <taxon>Spermatophyta</taxon>
        <taxon>Magnoliopsida</taxon>
        <taxon>eudicotyledons</taxon>
        <taxon>Gunneridae</taxon>
        <taxon>Pentapetalae</taxon>
        <taxon>rosids</taxon>
        <taxon>fabids</taxon>
        <taxon>Malpighiales</taxon>
        <taxon>Rhizophoraceae</taxon>
        <taxon>Rhizophora</taxon>
    </lineage>
</organism>